<dbReference type="Proteomes" id="UP000297352">
    <property type="component" value="Unassembled WGS sequence"/>
</dbReference>
<dbReference type="Pfam" id="PF01618">
    <property type="entry name" value="MotA_ExbB"/>
    <property type="match status" value="1"/>
</dbReference>
<keyword evidence="11" id="KW-1185">Reference proteome</keyword>
<evidence type="ECO:0000256" key="1">
    <source>
        <dbReference type="ARBA" id="ARBA00004651"/>
    </source>
</evidence>
<dbReference type="InterPro" id="IPR047055">
    <property type="entry name" value="MotA-like"/>
</dbReference>
<comment type="similarity">
    <text evidence="6">Belongs to the exbB/tolQ family.</text>
</comment>
<evidence type="ECO:0000259" key="8">
    <source>
        <dbReference type="Pfam" id="PF01618"/>
    </source>
</evidence>
<dbReference type="GO" id="GO:0006935">
    <property type="term" value="P:chemotaxis"/>
    <property type="evidence" value="ECO:0007669"/>
    <property type="project" value="InterPro"/>
</dbReference>
<name>A0A2N0B0D1_9LEPT</name>
<feature type="transmembrane region" description="Helical" evidence="7">
    <location>
        <begin position="176"/>
        <end position="202"/>
    </location>
</feature>
<keyword evidence="3 7" id="KW-0812">Transmembrane</keyword>
<keyword evidence="6" id="KW-0653">Protein transport</keyword>
<dbReference type="InterPro" id="IPR002898">
    <property type="entry name" value="MotA_ExbB_proton_chnl"/>
</dbReference>
<evidence type="ECO:0000313" key="10">
    <source>
        <dbReference type="EMBL" id="TGL71466.1"/>
    </source>
</evidence>
<feature type="transmembrane region" description="Helical" evidence="7">
    <location>
        <begin position="34"/>
        <end position="54"/>
    </location>
</feature>
<dbReference type="GO" id="GO:0015031">
    <property type="term" value="P:protein transport"/>
    <property type="evidence" value="ECO:0007669"/>
    <property type="project" value="UniProtKB-KW"/>
</dbReference>
<dbReference type="EMBL" id="JAMQQD010000001">
    <property type="protein sequence ID" value="MCW7514528.1"/>
    <property type="molecule type" value="Genomic_DNA"/>
</dbReference>
<dbReference type="GO" id="GO:0071978">
    <property type="term" value="P:bacterial-type flagellum-dependent swarming motility"/>
    <property type="evidence" value="ECO:0007669"/>
    <property type="project" value="InterPro"/>
</dbReference>
<accession>A0A2N0B0D1</accession>
<feature type="domain" description="MotA/TolQ/ExbB proton channel" evidence="8">
    <location>
        <begin position="98"/>
        <end position="218"/>
    </location>
</feature>
<sequence>MIHSTLLGILAAILSVFVAILIEGASIRSFFHVPAMFLIVGGTLGATFASFSISQISKAIRDTRFALQKRRETDLKLLFFRFWEKARKDGLLSLEDESKKLDNPFLQKGIQLIVDGSDPRTIEEILWEAHEEKEKEDLKSARVYETAAGFSPTIGIIGTVLGLVTVLENLDGGTKVLGQGIATAFIATFYGISFANLILLPISNQLKVVAKRESNERQAIMRGILSLQSGENRRILAERIDPFVNQS</sequence>
<evidence type="ECO:0000256" key="5">
    <source>
        <dbReference type="ARBA" id="ARBA00023136"/>
    </source>
</evidence>
<dbReference type="PANTHER" id="PTHR30433:SF3">
    <property type="entry name" value="MOTILITY PROTEIN A"/>
    <property type="match status" value="1"/>
</dbReference>
<dbReference type="PANTHER" id="PTHR30433">
    <property type="entry name" value="CHEMOTAXIS PROTEIN MOTA"/>
    <property type="match status" value="1"/>
</dbReference>
<reference evidence="9" key="3">
    <citation type="submission" date="2022-06" db="EMBL/GenBank/DDBJ databases">
        <title>Leptospira isolates from biofilms formed at urban environments.</title>
        <authorList>
            <person name="Ribeiro P.S."/>
            <person name="Sousa T."/>
            <person name="Carvalho N."/>
            <person name="Aburjaile F."/>
            <person name="Neves F."/>
            <person name="Oliveira D."/>
            <person name="Blanco L."/>
            <person name="Lima J."/>
            <person name="Costa F."/>
            <person name="Brenig B."/>
            <person name="Soares S."/>
            <person name="Ramos R."/>
            <person name="Goes-Neto A."/>
            <person name="Matiuzzi M."/>
            <person name="Azevedo V."/>
            <person name="Ristow P."/>
        </authorList>
    </citation>
    <scope>NUCLEOTIDE SEQUENCE</scope>
    <source>
        <strain evidence="9">VSF7</strain>
    </source>
</reference>
<evidence type="ECO:0000313" key="11">
    <source>
        <dbReference type="Proteomes" id="UP000297352"/>
    </source>
</evidence>
<dbReference type="EMBL" id="RQGI01000027">
    <property type="protein sequence ID" value="TGL71466.1"/>
    <property type="molecule type" value="Genomic_DNA"/>
</dbReference>
<dbReference type="Proteomes" id="UP001209694">
    <property type="component" value="Unassembled WGS sequence"/>
</dbReference>
<dbReference type="GeneID" id="93342870"/>
<evidence type="ECO:0000256" key="4">
    <source>
        <dbReference type="ARBA" id="ARBA00022989"/>
    </source>
</evidence>
<organism evidence="9 12">
    <name type="scientific">Leptospira levettii</name>
    <dbReference type="NCBI Taxonomy" id="2023178"/>
    <lineage>
        <taxon>Bacteria</taxon>
        <taxon>Pseudomonadati</taxon>
        <taxon>Spirochaetota</taxon>
        <taxon>Spirochaetia</taxon>
        <taxon>Leptospirales</taxon>
        <taxon>Leptospiraceae</taxon>
        <taxon>Leptospira</taxon>
    </lineage>
</organism>
<proteinExistence type="inferred from homology"/>
<evidence type="ECO:0000313" key="12">
    <source>
        <dbReference type="Proteomes" id="UP001209694"/>
    </source>
</evidence>
<reference evidence="11" key="2">
    <citation type="journal article" date="2019" name="PLoS Negl. Trop. Dis.">
        <title>Revisiting the worldwide diversity of Leptospira species in the environment.</title>
        <authorList>
            <person name="Vincent A.T."/>
            <person name="Schiettekatte O."/>
            <person name="Bourhy P."/>
            <person name="Veyrier F.J."/>
            <person name="Picardeau M."/>
        </authorList>
    </citation>
    <scope>NUCLEOTIDE SEQUENCE [LARGE SCALE GENOMIC DNA]</scope>
    <source>
        <strain evidence="11">201702449</strain>
    </source>
</reference>
<keyword evidence="4 7" id="KW-1133">Transmembrane helix</keyword>
<keyword evidence="2" id="KW-1003">Cell membrane</keyword>
<evidence type="ECO:0000256" key="7">
    <source>
        <dbReference type="SAM" id="Phobius"/>
    </source>
</evidence>
<keyword evidence="6" id="KW-0813">Transport</keyword>
<reference evidence="10" key="1">
    <citation type="submission" date="2018-10" db="EMBL/GenBank/DDBJ databases">
        <authorList>
            <person name="Vincent A.T."/>
            <person name="Schiettekatte O."/>
            <person name="Bourhy P."/>
            <person name="Veyrier F.J."/>
            <person name="Picardeau M."/>
        </authorList>
    </citation>
    <scope>NUCLEOTIDE SEQUENCE</scope>
    <source>
        <strain evidence="10">201702449</strain>
    </source>
</reference>
<comment type="caution">
    <text evidence="9">The sequence shown here is derived from an EMBL/GenBank/DDBJ whole genome shotgun (WGS) entry which is preliminary data.</text>
</comment>
<feature type="transmembrane region" description="Helical" evidence="7">
    <location>
        <begin position="143"/>
        <end position="164"/>
    </location>
</feature>
<dbReference type="RefSeq" id="WP_100727303.1">
    <property type="nucleotide sequence ID" value="NZ_JAIZBN010000001.1"/>
</dbReference>
<evidence type="ECO:0000313" key="9">
    <source>
        <dbReference type="EMBL" id="MCW7514528.1"/>
    </source>
</evidence>
<evidence type="ECO:0000256" key="6">
    <source>
        <dbReference type="RuleBase" id="RU004057"/>
    </source>
</evidence>
<comment type="subcellular location">
    <subcellularLocation>
        <location evidence="1">Cell membrane</location>
        <topology evidence="1">Multi-pass membrane protein</topology>
    </subcellularLocation>
    <subcellularLocation>
        <location evidence="6">Membrane</location>
        <topology evidence="6">Multi-pass membrane protein</topology>
    </subcellularLocation>
</comment>
<dbReference type="GO" id="GO:0005886">
    <property type="term" value="C:plasma membrane"/>
    <property type="evidence" value="ECO:0007669"/>
    <property type="project" value="UniProtKB-SubCell"/>
</dbReference>
<keyword evidence="5 7" id="KW-0472">Membrane</keyword>
<dbReference type="AlphaFoldDB" id="A0A2N0B0D1"/>
<evidence type="ECO:0000256" key="2">
    <source>
        <dbReference type="ARBA" id="ARBA00022475"/>
    </source>
</evidence>
<evidence type="ECO:0000256" key="3">
    <source>
        <dbReference type="ARBA" id="ARBA00022692"/>
    </source>
</evidence>
<protein>
    <submittedName>
        <fullName evidence="10">Endoflagellar motor protein</fullName>
    </submittedName>
    <submittedName>
        <fullName evidence="9">MotA/TolQ/ExbB proton channel family protein</fullName>
    </submittedName>
</protein>
<gene>
    <name evidence="10" type="ORF">EHQ60_07590</name>
    <name evidence="9" type="ORF">ND810_05110</name>
</gene>